<feature type="transmembrane region" description="Helical" evidence="6">
    <location>
        <begin position="311"/>
        <end position="329"/>
    </location>
</feature>
<feature type="transmembrane region" description="Helical" evidence="6">
    <location>
        <begin position="226"/>
        <end position="246"/>
    </location>
</feature>
<evidence type="ECO:0000313" key="8">
    <source>
        <dbReference type="EMBL" id="GIK04364.1"/>
    </source>
</evidence>
<dbReference type="InterPro" id="IPR020846">
    <property type="entry name" value="MFS_dom"/>
</dbReference>
<protein>
    <recommendedName>
        <fullName evidence="7">Major facilitator superfamily (MFS) profile domain-containing protein</fullName>
    </recommendedName>
</protein>
<feature type="transmembrane region" description="Helical" evidence="6">
    <location>
        <begin position="195"/>
        <end position="214"/>
    </location>
</feature>
<dbReference type="SUPFAM" id="SSF103473">
    <property type="entry name" value="MFS general substrate transporter"/>
    <property type="match status" value="1"/>
</dbReference>
<dbReference type="RefSeq" id="XP_043127550.1">
    <property type="nucleotide sequence ID" value="XM_043271615.1"/>
</dbReference>
<feature type="transmembrane region" description="Helical" evidence="6">
    <location>
        <begin position="424"/>
        <end position="450"/>
    </location>
</feature>
<feature type="domain" description="Major facilitator superfamily (MFS) profile" evidence="7">
    <location>
        <begin position="72"/>
        <end position="483"/>
    </location>
</feature>
<feature type="transmembrane region" description="Helical" evidence="6">
    <location>
        <begin position="164"/>
        <end position="183"/>
    </location>
</feature>
<evidence type="ECO:0000259" key="7">
    <source>
        <dbReference type="PROSITE" id="PS50850"/>
    </source>
</evidence>
<feature type="transmembrane region" description="Helical" evidence="6">
    <location>
        <begin position="70"/>
        <end position="94"/>
    </location>
</feature>
<evidence type="ECO:0000256" key="1">
    <source>
        <dbReference type="ARBA" id="ARBA00004141"/>
    </source>
</evidence>
<dbReference type="EMBL" id="BOPL01000006">
    <property type="protein sequence ID" value="GIK04364.1"/>
    <property type="molecule type" value="Genomic_DNA"/>
</dbReference>
<proteinExistence type="predicted"/>
<dbReference type="InterPro" id="IPR011701">
    <property type="entry name" value="MFS"/>
</dbReference>
<dbReference type="PANTHER" id="PTHR23502:SF163">
    <property type="entry name" value="MAJOR FACILITATOR SUPERFAMILY (MFS) PROFILE DOMAIN-CONTAINING PROTEIN"/>
    <property type="match status" value="1"/>
</dbReference>
<feature type="transmembrane region" description="Helical" evidence="6">
    <location>
        <begin position="394"/>
        <end position="417"/>
    </location>
</feature>
<reference evidence="8 9" key="1">
    <citation type="submission" date="2021-02" db="EMBL/GenBank/DDBJ databases">
        <title>Pan-genome distribution and transcriptional activeness of fungal secondary metabolism genes in Aspergillus section Fumigati.</title>
        <authorList>
            <person name="Takahashi H."/>
            <person name="Umemura M."/>
            <person name="Ninomiya A."/>
            <person name="Kusuya Y."/>
            <person name="Urayama S."/>
            <person name="Shimizu M."/>
            <person name="Watanabe A."/>
            <person name="Kamei K."/>
            <person name="Yaguchi T."/>
            <person name="Hagiwara D."/>
        </authorList>
    </citation>
    <scope>NUCLEOTIDE SEQUENCE [LARGE SCALE GENOMIC DNA]</scope>
    <source>
        <strain evidence="8 9">IFM 47045</strain>
    </source>
</reference>
<feature type="compositionally biased region" description="Polar residues" evidence="5">
    <location>
        <begin position="31"/>
        <end position="48"/>
    </location>
</feature>
<feature type="region of interest" description="Disordered" evidence="5">
    <location>
        <begin position="1"/>
        <end position="61"/>
    </location>
</feature>
<dbReference type="AlphaFoldDB" id="A0A9P3F452"/>
<dbReference type="Proteomes" id="UP000710440">
    <property type="component" value="Unassembled WGS sequence"/>
</dbReference>
<keyword evidence="2 6" id="KW-0812">Transmembrane</keyword>
<dbReference type="PROSITE" id="PS50850">
    <property type="entry name" value="MFS"/>
    <property type="match status" value="1"/>
</dbReference>
<dbReference type="OrthoDB" id="5296287at2759"/>
<evidence type="ECO:0000256" key="5">
    <source>
        <dbReference type="SAM" id="MobiDB-lite"/>
    </source>
</evidence>
<organism evidence="8 9">
    <name type="scientific">Aspergillus viridinutans</name>
    <dbReference type="NCBI Taxonomy" id="75553"/>
    <lineage>
        <taxon>Eukaryota</taxon>
        <taxon>Fungi</taxon>
        <taxon>Dikarya</taxon>
        <taxon>Ascomycota</taxon>
        <taxon>Pezizomycotina</taxon>
        <taxon>Eurotiomycetes</taxon>
        <taxon>Eurotiomycetidae</taxon>
        <taxon>Eurotiales</taxon>
        <taxon>Aspergillaceae</taxon>
        <taxon>Aspergillus</taxon>
        <taxon>Aspergillus subgen. Fumigati</taxon>
    </lineage>
</organism>
<evidence type="ECO:0000256" key="4">
    <source>
        <dbReference type="ARBA" id="ARBA00023136"/>
    </source>
</evidence>
<dbReference type="GO" id="GO:0016020">
    <property type="term" value="C:membrane"/>
    <property type="evidence" value="ECO:0007669"/>
    <property type="project" value="UniProtKB-SubCell"/>
</dbReference>
<comment type="subcellular location">
    <subcellularLocation>
        <location evidence="1">Membrane</location>
        <topology evidence="1">Multi-pass membrane protein</topology>
    </subcellularLocation>
</comment>
<evidence type="ECO:0000256" key="3">
    <source>
        <dbReference type="ARBA" id="ARBA00022989"/>
    </source>
</evidence>
<sequence length="491" mass="52831">MAERKAAPLMVIASSESSAGTRGVPPPCTPSGLSTATEHQCPEKQSGQAAPDADDTNPLLPQNWPSKRKWMIVVVLSLMSLMVNMSLVICAPASSAIAEDFGNHDSFLSVIYITVPNLSQVISPLYIGPLSERLGRVPVCHFFNGLFLIITMIAGFSTSLSMVIVFRFLAGSSIASICLNPAITGDLFSIKKRGSAMSITSMIPILGSAVGPIAGGYITQYLSWRWTFWLMAIITGGVSILTALVSKESYVPAIRRKALRKASSNEERVSLMSKYITGWNMDTVKALALLVIRPFAILSSCRIAVLMGLYLAVLFAYISLMAATLATIFQDVYGFSESQSGLVYIALTIGTLSGALMCNFTLDYFLQRGLPFSKPVDDDDTATVPRPDNRLIPIIPGMLAFPVGLLLSTTPIMNYLVDIFGDRAASAVAAVLPLRYIAGAFLPVAAPYMYATLGYGWGNSLLAFVLCVVARVPLLVIVQPQRMRALTAVRS</sequence>
<keyword evidence="9" id="KW-1185">Reference proteome</keyword>
<feature type="transmembrane region" description="Helical" evidence="6">
    <location>
        <begin position="456"/>
        <end position="478"/>
    </location>
</feature>
<feature type="transmembrane region" description="Helical" evidence="6">
    <location>
        <begin position="139"/>
        <end position="158"/>
    </location>
</feature>
<dbReference type="Pfam" id="PF07690">
    <property type="entry name" value="MFS_1"/>
    <property type="match status" value="1"/>
</dbReference>
<comment type="caution">
    <text evidence="8">The sequence shown here is derived from an EMBL/GenBank/DDBJ whole genome shotgun (WGS) entry which is preliminary data.</text>
</comment>
<dbReference type="InterPro" id="IPR036259">
    <property type="entry name" value="MFS_trans_sf"/>
</dbReference>
<dbReference type="Gene3D" id="1.20.1250.20">
    <property type="entry name" value="MFS general substrate transporter like domains"/>
    <property type="match status" value="1"/>
</dbReference>
<evidence type="ECO:0000256" key="2">
    <source>
        <dbReference type="ARBA" id="ARBA00022692"/>
    </source>
</evidence>
<feature type="transmembrane region" description="Helical" evidence="6">
    <location>
        <begin position="286"/>
        <end position="305"/>
    </location>
</feature>
<name>A0A9P3F452_ASPVI</name>
<evidence type="ECO:0000313" key="9">
    <source>
        <dbReference type="Proteomes" id="UP000710440"/>
    </source>
</evidence>
<keyword evidence="4 6" id="KW-0472">Membrane</keyword>
<dbReference type="GeneID" id="66936427"/>
<accession>A0A9P3F452</accession>
<dbReference type="PANTHER" id="PTHR23502">
    <property type="entry name" value="MAJOR FACILITATOR SUPERFAMILY"/>
    <property type="match status" value="1"/>
</dbReference>
<feature type="transmembrane region" description="Helical" evidence="6">
    <location>
        <begin position="341"/>
        <end position="362"/>
    </location>
</feature>
<feature type="transmembrane region" description="Helical" evidence="6">
    <location>
        <begin position="106"/>
        <end position="127"/>
    </location>
</feature>
<evidence type="ECO:0000256" key="6">
    <source>
        <dbReference type="SAM" id="Phobius"/>
    </source>
</evidence>
<keyword evidence="3 6" id="KW-1133">Transmembrane helix</keyword>
<gene>
    <name evidence="8" type="ORF">Aspvir_008445</name>
</gene>
<dbReference type="GO" id="GO:0022857">
    <property type="term" value="F:transmembrane transporter activity"/>
    <property type="evidence" value="ECO:0007669"/>
    <property type="project" value="InterPro"/>
</dbReference>